<accession>A0AAE9WCU3</accession>
<comment type="subcellular location">
    <subcellularLocation>
        <location evidence="1">Nucleus</location>
    </subcellularLocation>
</comment>
<evidence type="ECO:0000259" key="7">
    <source>
        <dbReference type="PROSITE" id="PS50064"/>
    </source>
</evidence>
<dbReference type="GO" id="GO:0005634">
    <property type="term" value="C:nucleus"/>
    <property type="evidence" value="ECO:0007669"/>
    <property type="project" value="UniProtKB-SubCell"/>
</dbReference>
<dbReference type="Gene3D" id="3.30.1740.10">
    <property type="entry name" value="Zinc finger, PARP-type"/>
    <property type="match status" value="1"/>
</dbReference>
<dbReference type="Proteomes" id="UP001212411">
    <property type="component" value="Chromosome 2"/>
</dbReference>
<keyword evidence="9" id="KW-1185">Reference proteome</keyword>
<dbReference type="SMART" id="SM01336">
    <property type="entry name" value="zf-PARP"/>
    <property type="match status" value="1"/>
</dbReference>
<evidence type="ECO:0000313" key="9">
    <source>
        <dbReference type="Proteomes" id="UP001212411"/>
    </source>
</evidence>
<proteinExistence type="predicted"/>
<dbReference type="AlphaFoldDB" id="A0AAE9WCU3"/>
<keyword evidence="3" id="KW-0863">Zinc-finger</keyword>
<protein>
    <submittedName>
        <fullName evidence="8">Zf PARP type zinc finger protein Hpz2</fullName>
    </submittedName>
</protein>
<dbReference type="SUPFAM" id="SSF57716">
    <property type="entry name" value="Glucocorticoid receptor-like (DNA-binding domain)"/>
    <property type="match status" value="1"/>
</dbReference>
<evidence type="ECO:0000313" key="8">
    <source>
        <dbReference type="EMBL" id="WBW73904.1"/>
    </source>
</evidence>
<keyword evidence="4" id="KW-0862">Zinc</keyword>
<evidence type="ECO:0000256" key="6">
    <source>
        <dbReference type="SAM" id="MobiDB-lite"/>
    </source>
</evidence>
<evidence type="ECO:0000256" key="2">
    <source>
        <dbReference type="ARBA" id="ARBA00022723"/>
    </source>
</evidence>
<evidence type="ECO:0000256" key="4">
    <source>
        <dbReference type="ARBA" id="ARBA00022833"/>
    </source>
</evidence>
<keyword evidence="2" id="KW-0479">Metal-binding</keyword>
<feature type="compositionally biased region" description="Basic residues" evidence="6">
    <location>
        <begin position="137"/>
        <end position="147"/>
    </location>
</feature>
<dbReference type="GO" id="GO:0003677">
    <property type="term" value="F:DNA binding"/>
    <property type="evidence" value="ECO:0007669"/>
    <property type="project" value="InterPro"/>
</dbReference>
<dbReference type="EMBL" id="CP115612">
    <property type="protein sequence ID" value="WBW73904.1"/>
    <property type="molecule type" value="Genomic_DNA"/>
</dbReference>
<reference evidence="8 9" key="1">
    <citation type="journal article" date="2023" name="G3 (Bethesda)">
        <title>A high-quality reference genome for the fission yeast Schizosaccharomyces osmophilus.</title>
        <authorList>
            <person name="Jia G.S."/>
            <person name="Zhang W.C."/>
            <person name="Liang Y."/>
            <person name="Liu X.H."/>
            <person name="Rhind N."/>
            <person name="Pidoux A."/>
            <person name="Brysch-Herzberg M."/>
            <person name="Du L.L."/>
        </authorList>
    </citation>
    <scope>NUCLEOTIDE SEQUENCE [LARGE SCALE GENOMIC DNA]</scope>
    <source>
        <strain evidence="8 9">CBS 15793</strain>
    </source>
</reference>
<sequence>MEQGGSGYRVEIAANSRSKCKGSLCGRAKIPAGVVRFGTFVDSGRFQSWAWKHWGCVTPRMLKNIKNRLGEDDLKNTLDGITALPDECIDKIIRAVQEGHVDVKDERESRKIGNEVKGNTAVSKKPNEKQSMVPPKVARKTKRHHVTTKSVLSDSGDEAEYTNSSEEYDSD</sequence>
<name>A0AAE9WCU3_9SCHI</name>
<dbReference type="Pfam" id="PF00645">
    <property type="entry name" value="zf-PARP"/>
    <property type="match status" value="1"/>
</dbReference>
<feature type="region of interest" description="Disordered" evidence="6">
    <location>
        <begin position="117"/>
        <end position="171"/>
    </location>
</feature>
<dbReference type="GO" id="GO:0008270">
    <property type="term" value="F:zinc ion binding"/>
    <property type="evidence" value="ECO:0007669"/>
    <property type="project" value="UniProtKB-KW"/>
</dbReference>
<dbReference type="RefSeq" id="XP_056038147.1">
    <property type="nucleotide sequence ID" value="XM_056181520.1"/>
</dbReference>
<dbReference type="KEGG" id="som:SOMG_02729"/>
<feature type="compositionally biased region" description="Acidic residues" evidence="6">
    <location>
        <begin position="155"/>
        <end position="171"/>
    </location>
</feature>
<feature type="domain" description="PARP-type" evidence="7">
    <location>
        <begin position="8"/>
        <end position="100"/>
    </location>
</feature>
<evidence type="ECO:0000256" key="1">
    <source>
        <dbReference type="ARBA" id="ARBA00004123"/>
    </source>
</evidence>
<evidence type="ECO:0000256" key="3">
    <source>
        <dbReference type="ARBA" id="ARBA00022771"/>
    </source>
</evidence>
<dbReference type="PROSITE" id="PS50064">
    <property type="entry name" value="ZF_PARP_2"/>
    <property type="match status" value="1"/>
</dbReference>
<gene>
    <name evidence="8" type="primary">hpz2</name>
    <name evidence="8" type="ORF">SOMG_02729</name>
</gene>
<dbReference type="GeneID" id="80876209"/>
<organism evidence="8 9">
    <name type="scientific">Schizosaccharomyces osmophilus</name>
    <dbReference type="NCBI Taxonomy" id="2545709"/>
    <lineage>
        <taxon>Eukaryota</taxon>
        <taxon>Fungi</taxon>
        <taxon>Dikarya</taxon>
        <taxon>Ascomycota</taxon>
        <taxon>Taphrinomycotina</taxon>
        <taxon>Schizosaccharomycetes</taxon>
        <taxon>Schizosaccharomycetales</taxon>
        <taxon>Schizosaccharomycetaceae</taxon>
        <taxon>Schizosaccharomyces</taxon>
    </lineage>
</organism>
<dbReference type="InterPro" id="IPR036957">
    <property type="entry name" value="Znf_PARP_sf"/>
</dbReference>
<keyword evidence="5" id="KW-0539">Nucleus</keyword>
<evidence type="ECO:0000256" key="5">
    <source>
        <dbReference type="ARBA" id="ARBA00023242"/>
    </source>
</evidence>
<dbReference type="InterPro" id="IPR001510">
    <property type="entry name" value="Znf_PARP"/>
</dbReference>